<comment type="function">
    <text evidence="7">Catalyzes the 6-electron oxidation of protoporphyrinogen IX to form protoporphyrin IX; under anaerobic conditions uses menaquinone as an electron acceptor, under aerobic conditions uses ubiquinone as an electron acceptor.</text>
</comment>
<keyword evidence="2 7" id="KW-0288">FMN</keyword>
<dbReference type="OrthoDB" id="9795729at2"/>
<dbReference type="Proteomes" id="UP000076577">
    <property type="component" value="Unassembled WGS sequence"/>
</dbReference>
<comment type="cofactor">
    <cofactor evidence="7">
        <name>FMN</name>
        <dbReference type="ChEBI" id="CHEBI:58210"/>
    </cofactor>
    <text evidence="7">Binds 1 FMN non-covalently per subunit.</text>
</comment>
<keyword evidence="3 7" id="KW-0547">Nucleotide-binding</keyword>
<proteinExistence type="inferred from homology"/>
<accession>A0A161V9A2</accession>
<dbReference type="EC" id="1.3.5.3" evidence="7"/>
<dbReference type="GO" id="GO:0004729">
    <property type="term" value="F:oxygen-dependent protoporphyrinogen oxidase activity"/>
    <property type="evidence" value="ECO:0007669"/>
    <property type="project" value="InterPro"/>
</dbReference>
<dbReference type="InterPro" id="IPR044264">
    <property type="entry name" value="HemG"/>
</dbReference>
<comment type="catalytic activity">
    <reaction evidence="7">
        <text>protoporphyrinogen IX + 3 a menaquinone = protoporphyrin IX + 3 a menaquinol</text>
        <dbReference type="Rhea" id="RHEA:27409"/>
        <dbReference type="Rhea" id="RHEA-COMP:9537"/>
        <dbReference type="Rhea" id="RHEA-COMP:9539"/>
        <dbReference type="ChEBI" id="CHEBI:16374"/>
        <dbReference type="ChEBI" id="CHEBI:18151"/>
        <dbReference type="ChEBI" id="CHEBI:57306"/>
        <dbReference type="ChEBI" id="CHEBI:57307"/>
        <dbReference type="EC" id="1.3.5.3"/>
    </reaction>
</comment>
<comment type="caution">
    <text evidence="9">The sequence shown here is derived from an EMBL/GenBank/DDBJ whole genome shotgun (WGS) entry which is preliminary data.</text>
</comment>
<keyword evidence="5" id="KW-0472">Membrane</keyword>
<dbReference type="Pfam" id="PF12724">
    <property type="entry name" value="Flavodoxin_5"/>
    <property type="match status" value="1"/>
</dbReference>
<organism evidence="9 10">
    <name type="scientific">Pseudovibrio axinellae</name>
    <dbReference type="NCBI Taxonomy" id="989403"/>
    <lineage>
        <taxon>Bacteria</taxon>
        <taxon>Pseudomonadati</taxon>
        <taxon>Pseudomonadota</taxon>
        <taxon>Alphaproteobacteria</taxon>
        <taxon>Hyphomicrobiales</taxon>
        <taxon>Stappiaceae</taxon>
        <taxon>Pseudovibrio</taxon>
    </lineage>
</organism>
<comment type="catalytic activity">
    <reaction evidence="7">
        <text>protoporphyrinogen IX + 3 a ubiquinone = protoporphyrin IX + 3 a ubiquinol</text>
        <dbReference type="Rhea" id="RHEA:63936"/>
        <dbReference type="Rhea" id="RHEA-COMP:9565"/>
        <dbReference type="Rhea" id="RHEA-COMP:9566"/>
        <dbReference type="ChEBI" id="CHEBI:16389"/>
        <dbReference type="ChEBI" id="CHEBI:17976"/>
        <dbReference type="ChEBI" id="CHEBI:57306"/>
        <dbReference type="ChEBI" id="CHEBI:57307"/>
    </reaction>
</comment>
<dbReference type="InterPro" id="IPR052200">
    <property type="entry name" value="Protoporphyrinogen_IX_DH"/>
</dbReference>
<dbReference type="GO" id="GO:0005886">
    <property type="term" value="C:plasma membrane"/>
    <property type="evidence" value="ECO:0007669"/>
    <property type="project" value="UniProtKB-SubCell"/>
</dbReference>
<reference evidence="9 10" key="1">
    <citation type="journal article" date="2016" name="Front. Microbiol.">
        <title>Comparative Genomic Analysis Reveals a Diverse Repertoire of Genes Involved in Prokaryote-Eukaryote Interactions within the Pseudovibrio Genus.</title>
        <authorList>
            <person name="Romano S."/>
            <person name="Fernandez-Guerra A."/>
            <person name="Reen F.J."/>
            <person name="Glockner F.O."/>
            <person name="Crowley S.P."/>
            <person name="O'Sullivan O."/>
            <person name="Cotter P.D."/>
            <person name="Adams C."/>
            <person name="Dobson A.D."/>
            <person name="O'Gara F."/>
        </authorList>
    </citation>
    <scope>NUCLEOTIDE SEQUENCE [LARGE SCALE GENOMIC DNA]</scope>
    <source>
        <strain evidence="9 10">Ad2</strain>
    </source>
</reference>
<dbReference type="SUPFAM" id="SSF52218">
    <property type="entry name" value="Flavoproteins"/>
    <property type="match status" value="1"/>
</dbReference>
<dbReference type="PANTHER" id="PTHR38030">
    <property type="entry name" value="PROTOPORPHYRINOGEN IX DEHYDROGENASE [MENAQUINONE]"/>
    <property type="match status" value="1"/>
</dbReference>
<dbReference type="UniPathway" id="UPA00251">
    <property type="reaction ID" value="UER00324"/>
</dbReference>
<sequence>MKHYLGYASHDGQTQKIIDKIANTLEHKGHNVVLLPLVTGEEPLPRDLSVARIVIGAPIRYGFHLRPARVFIRRNLDDLNHAQTSFFSVNLTARKPGKDTPENNEYLRKFLTKSKFQPKHTAVFAGALNYPNYKPWDRLMIQLIMKMTNGPTDPKRSTEFTNWTAVQDFAISLSP</sequence>
<dbReference type="GO" id="GO:0070819">
    <property type="term" value="F:menaquinone-dependent protoporphyrinogen oxidase activity"/>
    <property type="evidence" value="ECO:0007669"/>
    <property type="project" value="UniProtKB-UniRule"/>
</dbReference>
<dbReference type="GO" id="GO:0010181">
    <property type="term" value="F:FMN binding"/>
    <property type="evidence" value="ECO:0007669"/>
    <property type="project" value="UniProtKB-UniRule"/>
</dbReference>
<evidence type="ECO:0000256" key="7">
    <source>
        <dbReference type="HAMAP-Rule" id="MF_00853"/>
    </source>
</evidence>
<comment type="catalytic activity">
    <reaction evidence="7">
        <text>protoporphyrinogen IX + 3 a quinone = protoporphyrin IX + 3 a quinol</text>
        <dbReference type="Rhea" id="RHEA:65032"/>
        <dbReference type="ChEBI" id="CHEBI:24646"/>
        <dbReference type="ChEBI" id="CHEBI:57306"/>
        <dbReference type="ChEBI" id="CHEBI:57307"/>
        <dbReference type="ChEBI" id="CHEBI:132124"/>
        <dbReference type="EC" id="1.3.5.3"/>
    </reaction>
</comment>
<feature type="domain" description="Flavodoxin" evidence="8">
    <location>
        <begin position="7"/>
        <end position="154"/>
    </location>
</feature>
<protein>
    <recommendedName>
        <fullName evidence="7">Protoporphyrinogen IX dehydrogenase [quinone]</fullName>
        <ecNumber evidence="7">1.3.5.3</ecNumber>
    </recommendedName>
    <alternativeName>
        <fullName evidence="7">Protoporphyrinogen IX dehydrogenase [menaquinone]</fullName>
    </alternativeName>
    <alternativeName>
        <fullName evidence="7">Protoporphyrinogen IX dehydrogenase [ubiquinone]</fullName>
    </alternativeName>
    <alternativeName>
        <fullName evidence="7">Protoporphyrinogen oxidase</fullName>
        <shortName evidence="7">PPO</shortName>
    </alternativeName>
</protein>
<keyword evidence="4 7" id="KW-0560">Oxidoreductase</keyword>
<keyword evidence="7" id="KW-1003">Cell membrane</keyword>
<dbReference type="HAMAP" id="MF_00853">
    <property type="entry name" value="HemG"/>
    <property type="match status" value="1"/>
</dbReference>
<dbReference type="NCBIfam" id="NF008316">
    <property type="entry name" value="PRK11104.1"/>
    <property type="match status" value="1"/>
</dbReference>
<dbReference type="STRING" id="989403.SAMN05421798_106159"/>
<dbReference type="EMBL" id="LMCB01000004">
    <property type="protein sequence ID" value="KZL21589.1"/>
    <property type="molecule type" value="Genomic_DNA"/>
</dbReference>
<evidence type="ECO:0000256" key="6">
    <source>
        <dbReference type="ARBA" id="ARBA00023244"/>
    </source>
</evidence>
<dbReference type="PATRIC" id="fig|989403.3.peg.946"/>
<evidence type="ECO:0000256" key="5">
    <source>
        <dbReference type="ARBA" id="ARBA00023136"/>
    </source>
</evidence>
<dbReference type="Gene3D" id="3.40.50.360">
    <property type="match status" value="1"/>
</dbReference>
<evidence type="ECO:0000259" key="8">
    <source>
        <dbReference type="Pfam" id="PF12724"/>
    </source>
</evidence>
<keyword evidence="6 7" id="KW-0627">Porphyrin biosynthesis</keyword>
<dbReference type="RefSeq" id="WP_068002697.1">
    <property type="nucleotide sequence ID" value="NZ_FOFM01000006.1"/>
</dbReference>
<dbReference type="InterPro" id="IPR026816">
    <property type="entry name" value="Flavodoxin_dom"/>
</dbReference>
<dbReference type="AlphaFoldDB" id="A0A161V9A2"/>
<dbReference type="InterPro" id="IPR029039">
    <property type="entry name" value="Flavoprotein-like_sf"/>
</dbReference>
<comment type="subcellular location">
    <subcellularLocation>
        <location evidence="7">Cell membrane</location>
        <topology evidence="7">Peripheral membrane protein</topology>
    </subcellularLocation>
</comment>
<keyword evidence="10" id="KW-1185">Reference proteome</keyword>
<evidence type="ECO:0000256" key="2">
    <source>
        <dbReference type="ARBA" id="ARBA00022643"/>
    </source>
</evidence>
<keyword evidence="1 7" id="KW-0285">Flavoprotein</keyword>
<comment type="similarity">
    <text evidence="7">Belongs to the HemG family.</text>
</comment>
<dbReference type="GO" id="GO:0006782">
    <property type="term" value="P:protoporphyrinogen IX biosynthetic process"/>
    <property type="evidence" value="ECO:0007669"/>
    <property type="project" value="UniProtKB-UniRule"/>
</dbReference>
<evidence type="ECO:0000256" key="4">
    <source>
        <dbReference type="ARBA" id="ARBA00023002"/>
    </source>
</evidence>
<evidence type="ECO:0000256" key="3">
    <source>
        <dbReference type="ARBA" id="ARBA00022741"/>
    </source>
</evidence>
<dbReference type="PANTHER" id="PTHR38030:SF2">
    <property type="entry name" value="PROTOPORPHYRINOGEN IX DEHYDROGENASE [QUINONE]"/>
    <property type="match status" value="1"/>
</dbReference>
<comment type="pathway">
    <text evidence="7">Porphyrin-containing compound metabolism; protoporphyrin-IX biosynthesis; protoporphyrin-IX from protoporphyrinogen-IX: step 1/1.</text>
</comment>
<evidence type="ECO:0000256" key="1">
    <source>
        <dbReference type="ARBA" id="ARBA00022630"/>
    </source>
</evidence>
<evidence type="ECO:0000313" key="9">
    <source>
        <dbReference type="EMBL" id="KZL21589.1"/>
    </source>
</evidence>
<name>A0A161V9A2_9HYPH</name>
<gene>
    <name evidence="7 9" type="primary">hemG</name>
    <name evidence="9" type="ORF">PsAD2_00888</name>
</gene>
<evidence type="ECO:0000313" key="10">
    <source>
        <dbReference type="Proteomes" id="UP000076577"/>
    </source>
</evidence>